<name>A0AA43QN67_9LECA</name>
<comment type="caution">
    <text evidence="1">The sequence shown here is derived from an EMBL/GenBank/DDBJ whole genome shotgun (WGS) entry which is preliminary data.</text>
</comment>
<dbReference type="Proteomes" id="UP001161017">
    <property type="component" value="Unassembled WGS sequence"/>
</dbReference>
<evidence type="ECO:0008006" key="3">
    <source>
        <dbReference type="Google" id="ProtNLM"/>
    </source>
</evidence>
<dbReference type="Gene3D" id="3.30.559.10">
    <property type="entry name" value="Chloramphenicol acetyltransferase-like domain"/>
    <property type="match status" value="1"/>
</dbReference>
<accession>A0AA43QN67</accession>
<reference evidence="1" key="1">
    <citation type="journal article" date="2023" name="Genome Biol. Evol.">
        <title>First Whole Genome Sequence and Flow Cytometry Genome Size Data for the Lichen-Forming Fungus Ramalina farinacea (Ascomycota).</title>
        <authorList>
            <person name="Llewellyn T."/>
            <person name="Mian S."/>
            <person name="Hill R."/>
            <person name="Leitch I.J."/>
            <person name="Gaya E."/>
        </authorList>
    </citation>
    <scope>NUCLEOTIDE SEQUENCE</scope>
    <source>
        <strain evidence="1">LIQ254RAFAR</strain>
    </source>
</reference>
<dbReference type="AlphaFoldDB" id="A0AA43QN67"/>
<gene>
    <name evidence="1" type="ORF">OHK93_007355</name>
</gene>
<organism evidence="1 2">
    <name type="scientific">Ramalina farinacea</name>
    <dbReference type="NCBI Taxonomy" id="258253"/>
    <lineage>
        <taxon>Eukaryota</taxon>
        <taxon>Fungi</taxon>
        <taxon>Dikarya</taxon>
        <taxon>Ascomycota</taxon>
        <taxon>Pezizomycotina</taxon>
        <taxon>Lecanoromycetes</taxon>
        <taxon>OSLEUM clade</taxon>
        <taxon>Lecanoromycetidae</taxon>
        <taxon>Lecanorales</taxon>
        <taxon>Lecanorineae</taxon>
        <taxon>Ramalinaceae</taxon>
        <taxon>Ramalina</taxon>
    </lineage>
</organism>
<evidence type="ECO:0000313" key="1">
    <source>
        <dbReference type="EMBL" id="MDI1488081.1"/>
    </source>
</evidence>
<dbReference type="InterPro" id="IPR023213">
    <property type="entry name" value="CAT-like_dom_sf"/>
</dbReference>
<proteinExistence type="predicted"/>
<dbReference type="Gene3D" id="3.30.559.30">
    <property type="entry name" value="Nonribosomal peptide synthetase, condensation domain"/>
    <property type="match status" value="1"/>
</dbReference>
<dbReference type="PANTHER" id="PTHR42034">
    <property type="entry name" value="CHROMOSOME 7, WHOLE GENOME SHOTGUN SEQUENCE-RELATED"/>
    <property type="match status" value="1"/>
</dbReference>
<evidence type="ECO:0000313" key="2">
    <source>
        <dbReference type="Proteomes" id="UP001161017"/>
    </source>
</evidence>
<dbReference type="EMBL" id="JAPUFD010000007">
    <property type="protein sequence ID" value="MDI1488081.1"/>
    <property type="molecule type" value="Genomic_DNA"/>
</dbReference>
<dbReference type="SUPFAM" id="SSF52777">
    <property type="entry name" value="CoA-dependent acyltransferases"/>
    <property type="match status" value="1"/>
</dbReference>
<protein>
    <recommendedName>
        <fullName evidence="3">Acyltransferase</fullName>
    </recommendedName>
</protein>
<sequence>MFTAIRNGWKTLRFRHPSIVATASGNTIDYHTPSPSQLEQWTEESLIFVDDESSPDDVIARLTPHRFATLYYLKQDSSVILNLSHWRTDGIGAFHLLNAYFQAVLDSLYQSPLDLPWSEEPARLTPSVEEALNLPTSLTPDIERGAQQYLSTLAYNKGALPAPYKSSPSIIPKGTRSARLHFSPSTTKALQTQCEHLNLHLESAIHAALTASAYAIAPPGEPTHHSSTMRHSLRPHLPEPYNGDAGAAGLYTAGYLVKVSASQSWVDNARHYDAEYRAGATADLLRSRRQYARVMKDVLRTMAPPGPPPSGLDISYVPDVQSLVRPVYENAEGERVEVREVGIGVDVVSRHLCVFVWVFGGKLECRGVYNEAFYEEEVVERMLGLLRENLVANLLSGSSTSQGAL</sequence>
<keyword evidence="2" id="KW-1185">Reference proteome</keyword>
<dbReference type="PANTHER" id="PTHR42034:SF1">
    <property type="entry name" value="CONDENSATION DOMAIN-CONTAINING PROTEIN"/>
    <property type="match status" value="1"/>
</dbReference>